<sequence>MTYVPRVFSGHLLKNCCGDKPCAIDERSDTGRYSTARERELRFAESMLLPFVFTVKTHVNDREKSDSLPSSRLYAISSLSFSGYSFWAQTIPRSNTESESNIVRCQWTVRE</sequence>
<proteinExistence type="predicted"/>
<dbReference type="Proteomes" id="UP000078542">
    <property type="component" value="Unassembled WGS sequence"/>
</dbReference>
<accession>A0A151ICW2</accession>
<protein>
    <submittedName>
        <fullName evidence="1">Uncharacterized protein</fullName>
    </submittedName>
</protein>
<evidence type="ECO:0000313" key="1">
    <source>
        <dbReference type="EMBL" id="KYM98217.1"/>
    </source>
</evidence>
<dbReference type="AlphaFoldDB" id="A0A151ICW2"/>
<dbReference type="EMBL" id="KQ978002">
    <property type="protein sequence ID" value="KYM98217.1"/>
    <property type="molecule type" value="Genomic_DNA"/>
</dbReference>
<reference evidence="1 2" key="1">
    <citation type="submission" date="2016-03" db="EMBL/GenBank/DDBJ databases">
        <title>Cyphomyrmex costatus WGS genome.</title>
        <authorList>
            <person name="Nygaard S."/>
            <person name="Hu H."/>
            <person name="Boomsma J."/>
            <person name="Zhang G."/>
        </authorList>
    </citation>
    <scope>NUCLEOTIDE SEQUENCE [LARGE SCALE GENOMIC DNA]</scope>
    <source>
        <strain evidence="1">MS0001</strain>
        <tissue evidence="1">Whole body</tissue>
    </source>
</reference>
<gene>
    <name evidence="1" type="ORF">ALC62_11067</name>
</gene>
<organism evidence="1 2">
    <name type="scientific">Cyphomyrmex costatus</name>
    <dbReference type="NCBI Taxonomy" id="456900"/>
    <lineage>
        <taxon>Eukaryota</taxon>
        <taxon>Metazoa</taxon>
        <taxon>Ecdysozoa</taxon>
        <taxon>Arthropoda</taxon>
        <taxon>Hexapoda</taxon>
        <taxon>Insecta</taxon>
        <taxon>Pterygota</taxon>
        <taxon>Neoptera</taxon>
        <taxon>Endopterygota</taxon>
        <taxon>Hymenoptera</taxon>
        <taxon>Apocrita</taxon>
        <taxon>Aculeata</taxon>
        <taxon>Formicoidea</taxon>
        <taxon>Formicidae</taxon>
        <taxon>Myrmicinae</taxon>
        <taxon>Cyphomyrmex</taxon>
    </lineage>
</organism>
<keyword evidence="2" id="KW-1185">Reference proteome</keyword>
<evidence type="ECO:0000313" key="2">
    <source>
        <dbReference type="Proteomes" id="UP000078542"/>
    </source>
</evidence>
<name>A0A151ICW2_9HYME</name>